<reference evidence="3 4" key="1">
    <citation type="journal article" date="2019" name="Sci. Rep.">
        <title>Orb-weaving spider Araneus ventricosus genome elucidates the spidroin gene catalogue.</title>
        <authorList>
            <person name="Kono N."/>
            <person name="Nakamura H."/>
            <person name="Ohtoshi R."/>
            <person name="Moran D.A.P."/>
            <person name="Shinohara A."/>
            <person name="Yoshida Y."/>
            <person name="Fujiwara M."/>
            <person name="Mori M."/>
            <person name="Tomita M."/>
            <person name="Arakawa K."/>
        </authorList>
    </citation>
    <scope>NUCLEOTIDE SEQUENCE [LARGE SCALE GENOMIC DNA]</scope>
</reference>
<gene>
    <name evidence="3" type="ORF">AVEN_271490_1</name>
</gene>
<dbReference type="Proteomes" id="UP000499080">
    <property type="component" value="Unassembled WGS sequence"/>
</dbReference>
<keyword evidence="4" id="KW-1185">Reference proteome</keyword>
<dbReference type="EMBL" id="BGPR01003519">
    <property type="protein sequence ID" value="GBM89184.1"/>
    <property type="molecule type" value="Genomic_DNA"/>
</dbReference>
<dbReference type="GO" id="GO:0003676">
    <property type="term" value="F:nucleic acid binding"/>
    <property type="evidence" value="ECO:0007669"/>
    <property type="project" value="InterPro"/>
</dbReference>
<evidence type="ECO:0000256" key="1">
    <source>
        <dbReference type="SAM" id="MobiDB-lite"/>
    </source>
</evidence>
<feature type="region of interest" description="Disordered" evidence="1">
    <location>
        <begin position="69"/>
        <end position="92"/>
    </location>
</feature>
<name>A0A4Y2JGU1_ARAVE</name>
<sequence length="150" mass="17168">MEDRVTILGCANASGWHPVKLSLVGKSKKPRCFKNISCGNFEEVEVSSWLDCDADARFQLMSDEEIIAQVRKPNSDDDNSEGDEDEVMESSKISNSDAFECFAKGLMWLEQQTDSDYTELMLLKQLQDRAAKRRQLCLWQSKLPFKTMFI</sequence>
<organism evidence="3 4">
    <name type="scientific">Araneus ventricosus</name>
    <name type="common">Orbweaver spider</name>
    <name type="synonym">Epeira ventricosa</name>
    <dbReference type="NCBI Taxonomy" id="182803"/>
    <lineage>
        <taxon>Eukaryota</taxon>
        <taxon>Metazoa</taxon>
        <taxon>Ecdysozoa</taxon>
        <taxon>Arthropoda</taxon>
        <taxon>Chelicerata</taxon>
        <taxon>Arachnida</taxon>
        <taxon>Araneae</taxon>
        <taxon>Araneomorphae</taxon>
        <taxon>Entelegynae</taxon>
        <taxon>Araneoidea</taxon>
        <taxon>Araneidae</taxon>
        <taxon>Araneus</taxon>
    </lineage>
</organism>
<feature type="domain" description="DDE-1" evidence="2">
    <location>
        <begin position="3"/>
        <end position="36"/>
    </location>
</feature>
<feature type="compositionally biased region" description="Acidic residues" evidence="1">
    <location>
        <begin position="76"/>
        <end position="88"/>
    </location>
</feature>
<dbReference type="InterPro" id="IPR004875">
    <property type="entry name" value="DDE_SF_endonuclease_dom"/>
</dbReference>
<evidence type="ECO:0000313" key="3">
    <source>
        <dbReference type="EMBL" id="GBM89184.1"/>
    </source>
</evidence>
<accession>A0A4Y2JGU1</accession>
<protein>
    <recommendedName>
        <fullName evidence="2">DDE-1 domain-containing protein</fullName>
    </recommendedName>
</protein>
<evidence type="ECO:0000313" key="4">
    <source>
        <dbReference type="Proteomes" id="UP000499080"/>
    </source>
</evidence>
<comment type="caution">
    <text evidence="3">The sequence shown here is derived from an EMBL/GenBank/DDBJ whole genome shotgun (WGS) entry which is preliminary data.</text>
</comment>
<evidence type="ECO:0000259" key="2">
    <source>
        <dbReference type="Pfam" id="PF03184"/>
    </source>
</evidence>
<dbReference type="Pfam" id="PF03184">
    <property type="entry name" value="DDE_1"/>
    <property type="match status" value="1"/>
</dbReference>
<dbReference type="OrthoDB" id="5918257at2759"/>
<proteinExistence type="predicted"/>
<dbReference type="AlphaFoldDB" id="A0A4Y2JGU1"/>